<keyword evidence="2" id="KW-0812">Transmembrane</keyword>
<feature type="compositionally biased region" description="Polar residues" evidence="1">
    <location>
        <begin position="55"/>
        <end position="66"/>
    </location>
</feature>
<accession>A0AAV5TBF3</accession>
<reference evidence="3" key="1">
    <citation type="submission" date="2023-10" db="EMBL/GenBank/DDBJ databases">
        <title>Genome assembly of Pristionchus species.</title>
        <authorList>
            <person name="Yoshida K."/>
            <person name="Sommer R.J."/>
        </authorList>
    </citation>
    <scope>NUCLEOTIDE SEQUENCE</scope>
    <source>
        <strain evidence="3">RS0144</strain>
    </source>
</reference>
<feature type="transmembrane region" description="Helical" evidence="2">
    <location>
        <begin position="12"/>
        <end position="38"/>
    </location>
</feature>
<dbReference type="AlphaFoldDB" id="A0AAV5TBF3"/>
<keyword evidence="2" id="KW-1133">Transmembrane helix</keyword>
<evidence type="ECO:0000313" key="4">
    <source>
        <dbReference type="Proteomes" id="UP001432027"/>
    </source>
</evidence>
<evidence type="ECO:0000256" key="1">
    <source>
        <dbReference type="SAM" id="MobiDB-lite"/>
    </source>
</evidence>
<evidence type="ECO:0000256" key="2">
    <source>
        <dbReference type="SAM" id="Phobius"/>
    </source>
</evidence>
<keyword evidence="4" id="KW-1185">Reference proteome</keyword>
<keyword evidence="2" id="KW-0472">Membrane</keyword>
<gene>
    <name evidence="3" type="ORF">PENTCL1PPCAC_12323</name>
</gene>
<sequence>CSAMEPARATTLMQIVFGAGIGGTLLIFIVIVICCLVWRCKRRVKDASETKKGTTRSASEYAQTPTKGKCVVGSTPSAVTSPRPPPPPSPFKPKEPKGAAAAEISPNHEESKTGSTGSQK</sequence>
<feature type="compositionally biased region" description="Pro residues" evidence="1">
    <location>
        <begin position="82"/>
        <end position="91"/>
    </location>
</feature>
<dbReference type="Proteomes" id="UP001432027">
    <property type="component" value="Unassembled WGS sequence"/>
</dbReference>
<feature type="region of interest" description="Disordered" evidence="1">
    <location>
        <begin position="44"/>
        <end position="120"/>
    </location>
</feature>
<comment type="caution">
    <text evidence="3">The sequence shown here is derived from an EMBL/GenBank/DDBJ whole genome shotgun (WGS) entry which is preliminary data.</text>
</comment>
<name>A0AAV5TBF3_9BILA</name>
<dbReference type="EMBL" id="BTSX01000003">
    <property type="protein sequence ID" value="GMS90148.1"/>
    <property type="molecule type" value="Genomic_DNA"/>
</dbReference>
<feature type="non-terminal residue" evidence="3">
    <location>
        <position position="1"/>
    </location>
</feature>
<protein>
    <submittedName>
        <fullName evidence="3">Uncharacterized protein</fullName>
    </submittedName>
</protein>
<proteinExistence type="predicted"/>
<organism evidence="3 4">
    <name type="scientific">Pristionchus entomophagus</name>
    <dbReference type="NCBI Taxonomy" id="358040"/>
    <lineage>
        <taxon>Eukaryota</taxon>
        <taxon>Metazoa</taxon>
        <taxon>Ecdysozoa</taxon>
        <taxon>Nematoda</taxon>
        <taxon>Chromadorea</taxon>
        <taxon>Rhabditida</taxon>
        <taxon>Rhabditina</taxon>
        <taxon>Diplogasteromorpha</taxon>
        <taxon>Diplogasteroidea</taxon>
        <taxon>Neodiplogasteridae</taxon>
        <taxon>Pristionchus</taxon>
    </lineage>
</organism>
<evidence type="ECO:0000313" key="3">
    <source>
        <dbReference type="EMBL" id="GMS90148.1"/>
    </source>
</evidence>